<dbReference type="Proteomes" id="UP000253529">
    <property type="component" value="Unassembled WGS sequence"/>
</dbReference>
<comment type="caution">
    <text evidence="2">The sequence shown here is derived from an EMBL/GenBank/DDBJ whole genome shotgun (WGS) entry which is preliminary data.</text>
</comment>
<protein>
    <submittedName>
        <fullName evidence="2">Uncharacterized protein</fullName>
    </submittedName>
</protein>
<evidence type="ECO:0000313" key="3">
    <source>
        <dbReference type="Proteomes" id="UP000253529"/>
    </source>
</evidence>
<dbReference type="EMBL" id="QNRK01000010">
    <property type="protein sequence ID" value="RBP14132.1"/>
    <property type="molecule type" value="Genomic_DNA"/>
</dbReference>
<proteinExistence type="predicted"/>
<reference evidence="2 3" key="1">
    <citation type="submission" date="2018-06" db="EMBL/GenBank/DDBJ databases">
        <title>Genomic Encyclopedia of Type Strains, Phase IV (KMG-IV): sequencing the most valuable type-strain genomes for metagenomic binning, comparative biology and taxonomic classification.</title>
        <authorList>
            <person name="Goeker M."/>
        </authorList>
    </citation>
    <scope>NUCLEOTIDE SEQUENCE [LARGE SCALE GENOMIC DNA]</scope>
    <source>
        <strain evidence="2 3">DSM 24875</strain>
    </source>
</reference>
<gene>
    <name evidence="2" type="ORF">DFR50_110158</name>
</gene>
<sequence length="43" mass="4478">MRIVGKPLSRSACGPPAMPVRRAASAQGLDLAPTPRAAHERIA</sequence>
<organism evidence="2 3">
    <name type="scientific">Roseiarcus fermentans</name>
    <dbReference type="NCBI Taxonomy" id="1473586"/>
    <lineage>
        <taxon>Bacteria</taxon>
        <taxon>Pseudomonadati</taxon>
        <taxon>Pseudomonadota</taxon>
        <taxon>Alphaproteobacteria</taxon>
        <taxon>Hyphomicrobiales</taxon>
        <taxon>Roseiarcaceae</taxon>
        <taxon>Roseiarcus</taxon>
    </lineage>
</organism>
<accession>A0A366FHI4</accession>
<dbReference type="AlphaFoldDB" id="A0A366FHI4"/>
<name>A0A366FHI4_9HYPH</name>
<feature type="region of interest" description="Disordered" evidence="1">
    <location>
        <begin position="1"/>
        <end position="43"/>
    </location>
</feature>
<evidence type="ECO:0000313" key="2">
    <source>
        <dbReference type="EMBL" id="RBP14132.1"/>
    </source>
</evidence>
<evidence type="ECO:0000256" key="1">
    <source>
        <dbReference type="SAM" id="MobiDB-lite"/>
    </source>
</evidence>
<keyword evidence="3" id="KW-1185">Reference proteome</keyword>